<gene>
    <name evidence="4" type="ORF">OEZ85_010005</name>
</gene>
<protein>
    <recommendedName>
        <fullName evidence="3">Cilia- and flagella-associated protein 58 central coiled coil domain-containing protein</fullName>
    </recommendedName>
</protein>
<name>A0ABY8UAS1_TETOB</name>
<keyword evidence="1 2" id="KW-0175">Coiled coil</keyword>
<dbReference type="PANTHER" id="PTHR32083:SF34">
    <property type="entry name" value="COILED-COIL DOMAIN-CONTAINING PROTEIN 146"/>
    <property type="match status" value="1"/>
</dbReference>
<sequence length="973" mass="105493">MIPLEDECIPTSLQDVTSCEAYKVVDTLIEIGHISGERGQHAKQLYERLHSALVGAMQQEKSLLEQARQLAKEAQASEAAAQEAERKAAAFEGISIEVLREDVEAALAEASLATNTAKACSALPASHVANHCCHPSAFHVLREDVEAALAEASLAQERAALLGMEQDELQQQRDQLAEHLDSAAEQHAAALAPVIAGLQGEVSGLKSDLEQQRLAAAVAQQELEGARGRLAEADAELSKLQQEAKAEANRLTAVSAAPEKARRQADMAVAELQGAQALLASADSALLEAEAALRAAHDEERQKQLEYASSLAALERGRIMAETKDRHVDDVAHDVELAGIEREKILSDQVDLDLRMQALASELRSQHELLSNAQHDKLVALRAYKAAEVALAEAQETLPPLKIARDLTTKDKAAAEAELVGAGGQIEELKKEVDVRIAAFLKEEAIGQDKVALFNVLQQEVVLLEGELAAIKEEDRQRTRLLGDMAAQRDRAARHAASVRAKVTQAQSAAKLRARQESDLQLQVAEVARRRRDFEKLYDLVRNQRNKFVALIAAAGQASVEMGDRLKLLASEQDILAANLAAKAKLLAKARTACSASVKERDALYTELHSLGATFRAKHDKLQEQMESIEALSNLINRAEGAMVSSRKTYEAAIAARNNTGVMLIDRNDELAVLHEKAHLQEAQIAAGNLDMGLRENETRVLRLQVAELERSIHALNTAMPDLPAIDRDIAALKADLLKARQSSAVLGDALEDPSHPATASRVRLLGGRIPEKDELVAKLQSLEERLSMTQDGLGEKALVLGEVTHLTEGLRGTAAEGRATGAQLAAAANAYQGKLRSVTRRMMATISELSLYQATALKLHASKEQLQQLLATAQQRLEAGQPPTEEAEMEWAALARQQATLDDLAQQREEVAAILDQKGALQYTTAEPRPNAYIPDELGIPKPYGAFSPFKPSAPGTTMRHVRKPAPREIVI</sequence>
<feature type="coiled-coil region" evidence="2">
    <location>
        <begin position="166"/>
        <end position="250"/>
    </location>
</feature>
<dbReference type="EMBL" id="CP126216">
    <property type="protein sequence ID" value="WIA18562.1"/>
    <property type="molecule type" value="Genomic_DNA"/>
</dbReference>
<evidence type="ECO:0000313" key="4">
    <source>
        <dbReference type="EMBL" id="WIA18562.1"/>
    </source>
</evidence>
<dbReference type="InterPro" id="IPR049270">
    <property type="entry name" value="CFAP58_CC"/>
</dbReference>
<feature type="coiled-coil region" evidence="2">
    <location>
        <begin position="412"/>
        <end position="474"/>
    </location>
</feature>
<proteinExistence type="predicted"/>
<dbReference type="Proteomes" id="UP001244341">
    <property type="component" value="Chromosome 9b"/>
</dbReference>
<feature type="domain" description="Cilia- and flagella-associated protein 58 central coiled coil" evidence="3">
    <location>
        <begin position="426"/>
        <end position="712"/>
    </location>
</feature>
<evidence type="ECO:0000259" key="3">
    <source>
        <dbReference type="Pfam" id="PF21771"/>
    </source>
</evidence>
<reference evidence="4 5" key="1">
    <citation type="submission" date="2023-05" db="EMBL/GenBank/DDBJ databases">
        <title>A 100% complete, gapless, phased diploid assembly of the Scenedesmus obliquus UTEX 3031 genome.</title>
        <authorList>
            <person name="Biondi T.C."/>
            <person name="Hanschen E.R."/>
            <person name="Kwon T."/>
            <person name="Eng W."/>
            <person name="Kruse C.P.S."/>
            <person name="Koehler S.I."/>
            <person name="Kunde Y."/>
            <person name="Gleasner C.D."/>
            <person name="You Mak K.T."/>
            <person name="Polle J."/>
            <person name="Hovde B.T."/>
            <person name="Starkenburg S.R."/>
        </authorList>
    </citation>
    <scope>NUCLEOTIDE SEQUENCE [LARGE SCALE GENOMIC DNA]</scope>
    <source>
        <strain evidence="4 5">DOE0152z</strain>
    </source>
</reference>
<keyword evidence="5" id="KW-1185">Reference proteome</keyword>
<organism evidence="4 5">
    <name type="scientific">Tetradesmus obliquus</name>
    <name type="common">Green alga</name>
    <name type="synonym">Acutodesmus obliquus</name>
    <dbReference type="NCBI Taxonomy" id="3088"/>
    <lineage>
        <taxon>Eukaryota</taxon>
        <taxon>Viridiplantae</taxon>
        <taxon>Chlorophyta</taxon>
        <taxon>core chlorophytes</taxon>
        <taxon>Chlorophyceae</taxon>
        <taxon>CS clade</taxon>
        <taxon>Sphaeropleales</taxon>
        <taxon>Scenedesmaceae</taxon>
        <taxon>Tetradesmus</taxon>
    </lineage>
</organism>
<evidence type="ECO:0000256" key="2">
    <source>
        <dbReference type="SAM" id="Coils"/>
    </source>
</evidence>
<dbReference type="Pfam" id="PF21771">
    <property type="entry name" value="CFAP58_CC"/>
    <property type="match status" value="1"/>
</dbReference>
<evidence type="ECO:0000313" key="5">
    <source>
        <dbReference type="Proteomes" id="UP001244341"/>
    </source>
</evidence>
<accession>A0ABY8UAS1</accession>
<evidence type="ECO:0000256" key="1">
    <source>
        <dbReference type="ARBA" id="ARBA00023054"/>
    </source>
</evidence>
<feature type="coiled-coil region" evidence="2">
    <location>
        <begin position="57"/>
        <end position="116"/>
    </location>
</feature>
<dbReference type="PANTHER" id="PTHR32083">
    <property type="entry name" value="CILIA AND FLAGELLA-ASSOCIATED PROTEIN 58-RELATED"/>
    <property type="match status" value="1"/>
</dbReference>